<dbReference type="AlphaFoldDB" id="A0A5J4UPF8"/>
<gene>
    <name evidence="1" type="ORF">EZS28_032156</name>
</gene>
<protein>
    <submittedName>
        <fullName evidence="1">Uncharacterized protein</fullName>
    </submittedName>
</protein>
<dbReference type="Proteomes" id="UP000324800">
    <property type="component" value="Unassembled WGS sequence"/>
</dbReference>
<name>A0A5J4UPF8_9EUKA</name>
<evidence type="ECO:0000313" key="2">
    <source>
        <dbReference type="Proteomes" id="UP000324800"/>
    </source>
</evidence>
<organism evidence="1 2">
    <name type="scientific">Streblomastix strix</name>
    <dbReference type="NCBI Taxonomy" id="222440"/>
    <lineage>
        <taxon>Eukaryota</taxon>
        <taxon>Metamonada</taxon>
        <taxon>Preaxostyla</taxon>
        <taxon>Oxymonadida</taxon>
        <taxon>Streblomastigidae</taxon>
        <taxon>Streblomastix</taxon>
    </lineage>
</organism>
<comment type="caution">
    <text evidence="1">The sequence shown here is derived from an EMBL/GenBank/DDBJ whole genome shotgun (WGS) entry which is preliminary data.</text>
</comment>
<reference evidence="1 2" key="1">
    <citation type="submission" date="2019-03" db="EMBL/GenBank/DDBJ databases">
        <title>Single cell metagenomics reveals metabolic interactions within the superorganism composed of flagellate Streblomastix strix and complex community of Bacteroidetes bacteria on its surface.</title>
        <authorList>
            <person name="Treitli S.C."/>
            <person name="Kolisko M."/>
            <person name="Husnik F."/>
            <person name="Keeling P."/>
            <person name="Hampl V."/>
        </authorList>
    </citation>
    <scope>NUCLEOTIDE SEQUENCE [LARGE SCALE GENOMIC DNA]</scope>
    <source>
        <strain evidence="1">ST1C</strain>
    </source>
</reference>
<proteinExistence type="predicted"/>
<accession>A0A5J4UPF8</accession>
<dbReference type="EMBL" id="SNRW01013693">
    <property type="protein sequence ID" value="KAA6372318.1"/>
    <property type="molecule type" value="Genomic_DNA"/>
</dbReference>
<evidence type="ECO:0000313" key="1">
    <source>
        <dbReference type="EMBL" id="KAA6372318.1"/>
    </source>
</evidence>
<sequence>MSQVEYFMSSSDGPSLARDSGVIEAVSTLLGQSQSTRVKQLCGAVISVVGQLGIENSSEMDWTIACAPLIAMLLV</sequence>